<dbReference type="HOGENOM" id="CLU_155923_0_0_12"/>
<feature type="signal peptide" evidence="2">
    <location>
        <begin position="1"/>
        <end position="21"/>
    </location>
</feature>
<organism evidence="3 4">
    <name type="scientific">Sphaerochaeta globosa (strain ATCC BAA-1886 / DSM 22777 / Buddy)</name>
    <name type="common">Spirochaeta sp. (strain Buddy)</name>
    <dbReference type="NCBI Taxonomy" id="158189"/>
    <lineage>
        <taxon>Bacteria</taxon>
        <taxon>Pseudomonadati</taxon>
        <taxon>Spirochaetota</taxon>
        <taxon>Spirochaetia</taxon>
        <taxon>Spirochaetales</taxon>
        <taxon>Sphaerochaetaceae</taxon>
        <taxon>Sphaerochaeta</taxon>
    </lineage>
</organism>
<proteinExistence type="predicted"/>
<dbReference type="EMBL" id="CP002541">
    <property type="protein sequence ID" value="ADY13288.1"/>
    <property type="molecule type" value="Genomic_DNA"/>
</dbReference>
<gene>
    <name evidence="3" type="ordered locus">SpiBuddy_1463</name>
</gene>
<sequence length="110" mass="12050">MRTFTLILCLLVLCVSLPLSAEPLKDYVPYESEEFPLWTYKLRRAETLFLGSLVITLPVAMLLYKLGQQTSLITTPDSDLQSLLVQGSLAASLSLGISLADFIIGEVGNT</sequence>
<evidence type="ECO:0000313" key="4">
    <source>
        <dbReference type="Proteomes" id="UP000008466"/>
    </source>
</evidence>
<dbReference type="AlphaFoldDB" id="F0RW02"/>
<keyword evidence="1" id="KW-1133">Transmembrane helix</keyword>
<dbReference type="RefSeq" id="WP_013607138.1">
    <property type="nucleotide sequence ID" value="NC_015152.1"/>
</dbReference>
<accession>F0RW02</accession>
<name>F0RW02_SPHGB</name>
<feature type="transmembrane region" description="Helical" evidence="1">
    <location>
        <begin position="45"/>
        <end position="64"/>
    </location>
</feature>
<reference evidence="4" key="1">
    <citation type="submission" date="2011-02" db="EMBL/GenBank/DDBJ databases">
        <title>Complete sequence of Spirochaeta sp. Buddy.</title>
        <authorList>
            <person name="Lucas S."/>
            <person name="Copeland A."/>
            <person name="Lapidus A."/>
            <person name="Cheng J.-F."/>
            <person name="Goodwin L."/>
            <person name="Pitluck S."/>
            <person name="Zeytun A."/>
            <person name="Detter J.C."/>
            <person name="Han C."/>
            <person name="Tapia R."/>
            <person name="Land M."/>
            <person name="Hauser L."/>
            <person name="Kyrpides N."/>
            <person name="Ivanova N."/>
            <person name="Mikhailova N."/>
            <person name="Pagani I."/>
            <person name="Ritalahti K.M."/>
            <person name="Loeffler F.E."/>
            <person name="Woyke T."/>
        </authorList>
    </citation>
    <scope>NUCLEOTIDE SEQUENCE [LARGE SCALE GENOMIC DNA]</scope>
    <source>
        <strain evidence="4">ATCC BAA-1886 / DSM 22777 / Buddy</strain>
    </source>
</reference>
<keyword evidence="1" id="KW-0812">Transmembrane</keyword>
<protein>
    <submittedName>
        <fullName evidence="3">Uncharacterized protein</fullName>
    </submittedName>
</protein>
<dbReference type="STRING" id="158189.SpiBuddy_1463"/>
<keyword evidence="1" id="KW-0472">Membrane</keyword>
<feature type="chain" id="PRO_5003259821" evidence="2">
    <location>
        <begin position="22"/>
        <end position="110"/>
    </location>
</feature>
<evidence type="ECO:0000256" key="1">
    <source>
        <dbReference type="SAM" id="Phobius"/>
    </source>
</evidence>
<keyword evidence="4" id="KW-1185">Reference proteome</keyword>
<evidence type="ECO:0000313" key="3">
    <source>
        <dbReference type="EMBL" id="ADY13288.1"/>
    </source>
</evidence>
<dbReference type="Proteomes" id="UP000008466">
    <property type="component" value="Chromosome"/>
</dbReference>
<dbReference type="KEGG" id="sbu:SpiBuddy_1463"/>
<keyword evidence="2" id="KW-0732">Signal</keyword>
<dbReference type="OrthoDB" id="362894at2"/>
<evidence type="ECO:0000256" key="2">
    <source>
        <dbReference type="SAM" id="SignalP"/>
    </source>
</evidence>